<organism evidence="2 3">
    <name type="scientific">Solanum pennellii</name>
    <name type="common">Tomato</name>
    <name type="synonym">Lycopersicon pennellii</name>
    <dbReference type="NCBI Taxonomy" id="28526"/>
    <lineage>
        <taxon>Eukaryota</taxon>
        <taxon>Viridiplantae</taxon>
        <taxon>Streptophyta</taxon>
        <taxon>Embryophyta</taxon>
        <taxon>Tracheophyta</taxon>
        <taxon>Spermatophyta</taxon>
        <taxon>Magnoliopsida</taxon>
        <taxon>eudicotyledons</taxon>
        <taxon>Gunneridae</taxon>
        <taxon>Pentapetalae</taxon>
        <taxon>asterids</taxon>
        <taxon>lamiids</taxon>
        <taxon>Solanales</taxon>
        <taxon>Solanaceae</taxon>
        <taxon>Solanoideae</taxon>
        <taxon>Solaneae</taxon>
        <taxon>Solanum</taxon>
        <taxon>Solanum subgen. Lycopersicon</taxon>
    </lineage>
</organism>
<accession>A0ABM1GZR6</accession>
<proteinExistence type="predicted"/>
<dbReference type="GeneID" id="107022092"/>
<dbReference type="InterPro" id="IPR026960">
    <property type="entry name" value="RVT-Znf"/>
</dbReference>
<evidence type="ECO:0000313" key="3">
    <source>
        <dbReference type="RefSeq" id="XP_015078286.1"/>
    </source>
</evidence>
<dbReference type="Pfam" id="PF13966">
    <property type="entry name" value="zf-RVT"/>
    <property type="match status" value="1"/>
</dbReference>
<keyword evidence="2" id="KW-1185">Reference proteome</keyword>
<reference evidence="2" key="1">
    <citation type="journal article" date="2014" name="Nat. Genet.">
        <title>The genome of the stress-tolerant wild tomato species Solanum pennellii.</title>
        <authorList>
            <person name="Bolger A."/>
            <person name="Scossa F."/>
            <person name="Bolger M.E."/>
            <person name="Lanz C."/>
            <person name="Maumus F."/>
            <person name="Tohge T."/>
            <person name="Quesneville H."/>
            <person name="Alseekh S."/>
            <person name="Sorensen I."/>
            <person name="Lichtenstein G."/>
            <person name="Fich E.A."/>
            <person name="Conte M."/>
            <person name="Keller H."/>
            <person name="Schneeberger K."/>
            <person name="Schwacke R."/>
            <person name="Ofner I."/>
            <person name="Vrebalov J."/>
            <person name="Xu Y."/>
            <person name="Osorio S."/>
            <person name="Aflitos S.A."/>
            <person name="Schijlen E."/>
            <person name="Jimenez-Gomez J.M."/>
            <person name="Ryngajllo M."/>
            <person name="Kimura S."/>
            <person name="Kumar R."/>
            <person name="Koenig D."/>
            <person name="Headland L.R."/>
            <person name="Maloof J.N."/>
            <person name="Sinha N."/>
            <person name="van Ham R.C."/>
            <person name="Lankhorst R.K."/>
            <person name="Mao L."/>
            <person name="Vogel A."/>
            <person name="Arsova B."/>
            <person name="Panstruga R."/>
            <person name="Fei Z."/>
            <person name="Rose J.K."/>
            <person name="Zamir D."/>
            <person name="Carrari F."/>
            <person name="Giovannoni J.J."/>
            <person name="Weigel D."/>
            <person name="Usadel B."/>
            <person name="Fernie A.R."/>
        </authorList>
    </citation>
    <scope>NUCLEOTIDE SEQUENCE [LARGE SCALE GENOMIC DNA]</scope>
    <source>
        <strain evidence="2">cv. LA0716</strain>
    </source>
</reference>
<sequence length="194" mass="22668">MNAKQIVDQIQPKQGKGMIKQIYDYLRGEKTKPEWRCLMFKNAARPKSTFTLWILLNRKLATVDKLAKWGMTLDKTCVLCKNVDEILDHMFLQCHYAGEVWERLLQWIGNHSNRPRTWAPFIQWSIQNGKGKSTRAQLFKMILAGGVYALWNERNKRIFEDKSCLIDKVVKKIAYVTIAKSSTSIKNVIIHRKI</sequence>
<feature type="domain" description="Reverse transcriptase zinc-binding" evidence="1">
    <location>
        <begin position="19"/>
        <end position="101"/>
    </location>
</feature>
<reference evidence="3" key="2">
    <citation type="submission" date="2025-08" db="UniProtKB">
        <authorList>
            <consortium name="RefSeq"/>
        </authorList>
    </citation>
    <scope>IDENTIFICATION</scope>
</reference>
<protein>
    <submittedName>
        <fullName evidence="3">Uncharacterized protein LOC107022092</fullName>
    </submittedName>
</protein>
<dbReference type="RefSeq" id="XP_015078286.1">
    <property type="nucleotide sequence ID" value="XM_015222800.1"/>
</dbReference>
<name>A0ABM1GZR6_SOLPN</name>
<dbReference type="PANTHER" id="PTHR33116">
    <property type="entry name" value="REVERSE TRANSCRIPTASE ZINC-BINDING DOMAIN-CONTAINING PROTEIN-RELATED-RELATED"/>
    <property type="match status" value="1"/>
</dbReference>
<dbReference type="Proteomes" id="UP000694930">
    <property type="component" value="Chromosome 6"/>
</dbReference>
<gene>
    <name evidence="3" type="primary">LOC107022092</name>
</gene>
<evidence type="ECO:0000259" key="1">
    <source>
        <dbReference type="Pfam" id="PF13966"/>
    </source>
</evidence>
<evidence type="ECO:0000313" key="2">
    <source>
        <dbReference type="Proteomes" id="UP000694930"/>
    </source>
</evidence>
<dbReference type="PANTHER" id="PTHR33116:SF66">
    <property type="entry name" value="REVERSE TRANSCRIPTASE ZINC-BINDING DOMAIN-CONTAINING PROTEIN"/>
    <property type="match status" value="1"/>
</dbReference>